<evidence type="ECO:0000256" key="6">
    <source>
        <dbReference type="ARBA" id="ARBA00022842"/>
    </source>
</evidence>
<dbReference type="AlphaFoldDB" id="A0A8J3TI89"/>
<dbReference type="InterPro" id="IPR008146">
    <property type="entry name" value="Gln_synth_cat_dom"/>
</dbReference>
<comment type="caution">
    <text evidence="10">The sequence shown here is derived from an EMBL/GenBank/DDBJ whole genome shotgun (WGS) entry which is preliminary data.</text>
</comment>
<keyword evidence="11" id="KW-1185">Reference proteome</keyword>
<proteinExistence type="inferred from homology"/>
<evidence type="ECO:0000256" key="1">
    <source>
        <dbReference type="ARBA" id="ARBA00001946"/>
    </source>
</evidence>
<dbReference type="SUPFAM" id="SSF54368">
    <property type="entry name" value="Glutamine synthetase, N-terminal domain"/>
    <property type="match status" value="1"/>
</dbReference>
<dbReference type="Gene3D" id="3.10.20.70">
    <property type="entry name" value="Glutamine synthetase, N-terminal domain"/>
    <property type="match status" value="1"/>
</dbReference>
<keyword evidence="5" id="KW-0067">ATP-binding</keyword>
<feature type="domain" description="GS catalytic" evidence="9">
    <location>
        <begin position="126"/>
        <end position="468"/>
    </location>
</feature>
<dbReference type="Proteomes" id="UP000650628">
    <property type="component" value="Unassembled WGS sequence"/>
</dbReference>
<gene>
    <name evidence="10" type="ORF">Pmi06nite_01210</name>
</gene>
<dbReference type="Pfam" id="PF00120">
    <property type="entry name" value="Gln-synt_C"/>
    <property type="match status" value="1"/>
</dbReference>
<dbReference type="PANTHER" id="PTHR43785:SF12">
    <property type="entry name" value="TYPE-1 GLUTAMINE SYNTHETASE 2"/>
    <property type="match status" value="1"/>
</dbReference>
<reference evidence="10 11" key="1">
    <citation type="submission" date="2021-01" db="EMBL/GenBank/DDBJ databases">
        <title>Whole genome shotgun sequence of Planotetraspora mira NBRC 15435.</title>
        <authorList>
            <person name="Komaki H."/>
            <person name="Tamura T."/>
        </authorList>
    </citation>
    <scope>NUCLEOTIDE SEQUENCE [LARGE SCALE GENOMIC DNA]</scope>
    <source>
        <strain evidence="10 11">NBRC 15435</strain>
    </source>
</reference>
<dbReference type="Gene3D" id="3.30.590.10">
    <property type="entry name" value="Glutamine synthetase/guanido kinase, catalytic domain"/>
    <property type="match status" value="1"/>
</dbReference>
<keyword evidence="4" id="KW-0547">Nucleotide-binding</keyword>
<evidence type="ECO:0000256" key="5">
    <source>
        <dbReference type="ARBA" id="ARBA00022840"/>
    </source>
</evidence>
<dbReference type="PANTHER" id="PTHR43785">
    <property type="entry name" value="GAMMA-GLUTAMYLPUTRESCINE SYNTHETASE"/>
    <property type="match status" value="1"/>
</dbReference>
<organism evidence="10 11">
    <name type="scientific">Planotetraspora mira</name>
    <dbReference type="NCBI Taxonomy" id="58121"/>
    <lineage>
        <taxon>Bacteria</taxon>
        <taxon>Bacillati</taxon>
        <taxon>Actinomycetota</taxon>
        <taxon>Actinomycetes</taxon>
        <taxon>Streptosporangiales</taxon>
        <taxon>Streptosporangiaceae</taxon>
        <taxon>Planotetraspora</taxon>
    </lineage>
</organism>
<dbReference type="InterPro" id="IPR014746">
    <property type="entry name" value="Gln_synth/guanido_kin_cat_dom"/>
</dbReference>
<dbReference type="GO" id="GO:0005524">
    <property type="term" value="F:ATP binding"/>
    <property type="evidence" value="ECO:0007669"/>
    <property type="project" value="UniProtKB-KW"/>
</dbReference>
<keyword evidence="6" id="KW-0460">Magnesium</keyword>
<dbReference type="PROSITE" id="PS00181">
    <property type="entry name" value="GLNA_ATP"/>
    <property type="match status" value="1"/>
</dbReference>
<dbReference type="RefSeq" id="WP_203950780.1">
    <property type="nucleotide sequence ID" value="NZ_BOOO01000001.1"/>
</dbReference>
<accession>A0A8J3TI89</accession>
<dbReference type="EMBL" id="BOOO01000001">
    <property type="protein sequence ID" value="GII26679.1"/>
    <property type="molecule type" value="Genomic_DNA"/>
</dbReference>
<evidence type="ECO:0000256" key="2">
    <source>
        <dbReference type="ARBA" id="ARBA00009897"/>
    </source>
</evidence>
<dbReference type="PROSITE" id="PS51987">
    <property type="entry name" value="GS_CATALYTIC"/>
    <property type="match status" value="1"/>
</dbReference>
<dbReference type="InterPro" id="IPR027303">
    <property type="entry name" value="Gln_synth_gly_rich_site"/>
</dbReference>
<dbReference type="SUPFAM" id="SSF55931">
    <property type="entry name" value="Glutamine synthetase/guanido kinase"/>
    <property type="match status" value="1"/>
</dbReference>
<name>A0A8J3TI89_9ACTN</name>
<comment type="similarity">
    <text evidence="2 7 8">Belongs to the glutamine synthetase family.</text>
</comment>
<dbReference type="GO" id="GO:0004356">
    <property type="term" value="F:glutamine synthetase activity"/>
    <property type="evidence" value="ECO:0007669"/>
    <property type="project" value="InterPro"/>
</dbReference>
<evidence type="ECO:0000313" key="10">
    <source>
        <dbReference type="EMBL" id="GII26679.1"/>
    </source>
</evidence>
<evidence type="ECO:0000256" key="4">
    <source>
        <dbReference type="ARBA" id="ARBA00022741"/>
    </source>
</evidence>
<dbReference type="Pfam" id="PF16952">
    <property type="entry name" value="Gln-synt_N_2"/>
    <property type="match status" value="1"/>
</dbReference>
<dbReference type="GO" id="GO:0006542">
    <property type="term" value="P:glutamine biosynthetic process"/>
    <property type="evidence" value="ECO:0007669"/>
    <property type="project" value="InterPro"/>
</dbReference>
<keyword evidence="3" id="KW-0436">Ligase</keyword>
<evidence type="ECO:0000256" key="8">
    <source>
        <dbReference type="RuleBase" id="RU000384"/>
    </source>
</evidence>
<evidence type="ECO:0000313" key="11">
    <source>
        <dbReference type="Proteomes" id="UP000650628"/>
    </source>
</evidence>
<evidence type="ECO:0000259" key="9">
    <source>
        <dbReference type="PROSITE" id="PS51987"/>
    </source>
</evidence>
<dbReference type="SMART" id="SM01230">
    <property type="entry name" value="Gln-synt_C"/>
    <property type="match status" value="1"/>
</dbReference>
<sequence>MGDRQSAAVAQQQLDPAARRILERVEVDGIELVRFLYADHGGVIRGKAAGRSRLSERIGTGIGHTVAMMAMSMLDRLQPVEGMGPVGEVRIVPDPATFVPLPYASGAAAMLSDLRQLDGSPWAACPRTFLKDAIALLGSEGLTPVAAFEPEFTLGRRLPDPTGGPDRLVPIDDSLCYAAAGFDLAHDYTMALVRALEAQGLPIEHYYPELGAGQHELSIRPATALKAADNHVIYRETVRGVAFRMAMWASLAPKPIADQAGNGAHLHISLWDADLEHNLFADGKGGLSVLGRRFIAGVLAHLPGLVALTCASVNSYRRLRPRAWASAYTCYGMDNREAAVRICSPMGGNVEASTNLEIKPSDSSANPYLSLGAVLHAGLDGIRRELDPGKPVLVDPDTLSAKERARLGCERLPSSLGEALDALEADRLLMDALGPLRGAAYLAVKRSEAADFAAQDVAYETFQHLRAF</sequence>
<evidence type="ECO:0000256" key="7">
    <source>
        <dbReference type="PROSITE-ProRule" id="PRU01331"/>
    </source>
</evidence>
<comment type="cofactor">
    <cofactor evidence="1">
        <name>Mg(2+)</name>
        <dbReference type="ChEBI" id="CHEBI:18420"/>
    </cofactor>
</comment>
<dbReference type="InterPro" id="IPR008147">
    <property type="entry name" value="Gln_synt_N"/>
</dbReference>
<protein>
    <submittedName>
        <fullName evidence="10">Glutamine synthetase</fullName>
    </submittedName>
</protein>
<evidence type="ECO:0000256" key="3">
    <source>
        <dbReference type="ARBA" id="ARBA00022598"/>
    </source>
</evidence>
<dbReference type="InterPro" id="IPR036651">
    <property type="entry name" value="Gln_synt_N_sf"/>
</dbReference>